<reference evidence="1 2" key="1">
    <citation type="submission" date="2016-04" db="EMBL/GenBank/DDBJ databases">
        <title>Genome sequence of Methanobrevibacter curvatus DSM 11111.</title>
        <authorList>
            <person name="Poehlein A."/>
            <person name="Seedorf H."/>
            <person name="Daniel R."/>
        </authorList>
    </citation>
    <scope>NUCLEOTIDE SEQUENCE [LARGE SCALE GENOMIC DNA]</scope>
    <source>
        <strain evidence="1 2">DSM 11111</strain>
    </source>
</reference>
<evidence type="ECO:0000313" key="2">
    <source>
        <dbReference type="Proteomes" id="UP000077245"/>
    </source>
</evidence>
<protein>
    <submittedName>
        <fullName evidence="1">Uncharacterized protein</fullName>
    </submittedName>
</protein>
<dbReference type="RefSeq" id="WP_067091153.1">
    <property type="nucleotide sequence ID" value="NZ_LWMV01000167.1"/>
</dbReference>
<name>A0A166C9N1_9EURY</name>
<proteinExistence type="predicted"/>
<dbReference type="Proteomes" id="UP000077245">
    <property type="component" value="Unassembled WGS sequence"/>
</dbReference>
<dbReference type="AlphaFoldDB" id="A0A166C9N1"/>
<evidence type="ECO:0000313" key="1">
    <source>
        <dbReference type="EMBL" id="KZX12507.1"/>
    </source>
</evidence>
<gene>
    <name evidence="1" type="ORF">MBCUR_10440</name>
</gene>
<comment type="caution">
    <text evidence="1">The sequence shown here is derived from an EMBL/GenBank/DDBJ whole genome shotgun (WGS) entry which is preliminary data.</text>
</comment>
<sequence length="84" mass="9970">MIDDYCEKENLLNDESDQMKSFLYNCTKYYYCVIKDSFSPNNSNVFNMISQDLVDMNRLEKYPFENAKVISPETFKIIVSEKLN</sequence>
<dbReference type="PATRIC" id="fig|49547.3.peg.1116"/>
<organism evidence="1 2">
    <name type="scientific">Methanobrevibacter curvatus</name>
    <dbReference type="NCBI Taxonomy" id="49547"/>
    <lineage>
        <taxon>Archaea</taxon>
        <taxon>Methanobacteriati</taxon>
        <taxon>Methanobacteriota</taxon>
        <taxon>Methanomada group</taxon>
        <taxon>Methanobacteria</taxon>
        <taxon>Methanobacteriales</taxon>
        <taxon>Methanobacteriaceae</taxon>
        <taxon>Methanobrevibacter</taxon>
    </lineage>
</organism>
<keyword evidence="2" id="KW-1185">Reference proteome</keyword>
<accession>A0A166C9N1</accession>
<dbReference type="EMBL" id="LWMV01000167">
    <property type="protein sequence ID" value="KZX12507.1"/>
    <property type="molecule type" value="Genomic_DNA"/>
</dbReference>